<feature type="transmembrane region" description="Helical" evidence="7">
    <location>
        <begin position="193"/>
        <end position="213"/>
    </location>
</feature>
<evidence type="ECO:0000256" key="3">
    <source>
        <dbReference type="ARBA" id="ARBA00022475"/>
    </source>
</evidence>
<evidence type="ECO:0000256" key="5">
    <source>
        <dbReference type="ARBA" id="ARBA00022989"/>
    </source>
</evidence>
<keyword evidence="9" id="KW-1185">Reference proteome</keyword>
<feature type="transmembrane region" description="Helical" evidence="7">
    <location>
        <begin position="316"/>
        <end position="337"/>
    </location>
</feature>
<keyword evidence="2" id="KW-0813">Transport</keyword>
<organism evidence="8 9">
    <name type="scientific">Psychromonas marina</name>
    <dbReference type="NCBI Taxonomy" id="88364"/>
    <lineage>
        <taxon>Bacteria</taxon>
        <taxon>Pseudomonadati</taxon>
        <taxon>Pseudomonadota</taxon>
        <taxon>Gammaproteobacteria</taxon>
        <taxon>Alteromonadales</taxon>
        <taxon>Psychromonadaceae</taxon>
        <taxon>Psychromonas</taxon>
    </lineage>
</organism>
<evidence type="ECO:0000256" key="4">
    <source>
        <dbReference type="ARBA" id="ARBA00022692"/>
    </source>
</evidence>
<name>A0ABQ6E157_9GAMM</name>
<keyword evidence="6 7" id="KW-0472">Membrane</keyword>
<dbReference type="InterPro" id="IPR048279">
    <property type="entry name" value="MdtK-like"/>
</dbReference>
<feature type="transmembrane region" description="Helical" evidence="7">
    <location>
        <begin position="388"/>
        <end position="412"/>
    </location>
</feature>
<dbReference type="InterPro" id="IPR052031">
    <property type="entry name" value="Membrane_Transporter-Flippase"/>
</dbReference>
<feature type="transmembrane region" description="Helical" evidence="7">
    <location>
        <begin position="47"/>
        <end position="65"/>
    </location>
</feature>
<feature type="transmembrane region" description="Helical" evidence="7">
    <location>
        <begin position="21"/>
        <end position="41"/>
    </location>
</feature>
<feature type="transmembrane region" description="Helical" evidence="7">
    <location>
        <begin position="357"/>
        <end position="376"/>
    </location>
</feature>
<evidence type="ECO:0000256" key="1">
    <source>
        <dbReference type="ARBA" id="ARBA00004429"/>
    </source>
</evidence>
<feature type="transmembrane region" description="Helical" evidence="7">
    <location>
        <begin position="98"/>
        <end position="122"/>
    </location>
</feature>
<keyword evidence="5 7" id="KW-1133">Transmembrane helix</keyword>
<dbReference type="Pfam" id="PF01554">
    <property type="entry name" value="MatE"/>
    <property type="match status" value="2"/>
</dbReference>
<dbReference type="NCBIfam" id="TIGR00797">
    <property type="entry name" value="matE"/>
    <property type="match status" value="1"/>
</dbReference>
<feature type="transmembrane region" description="Helical" evidence="7">
    <location>
        <begin position="134"/>
        <end position="153"/>
    </location>
</feature>
<dbReference type="PANTHER" id="PTHR43549">
    <property type="entry name" value="MULTIDRUG RESISTANCE PROTEIN YPNP-RELATED"/>
    <property type="match status" value="1"/>
</dbReference>
<proteinExistence type="predicted"/>
<dbReference type="InterPro" id="IPR002528">
    <property type="entry name" value="MATE_fam"/>
</dbReference>
<feature type="transmembrane region" description="Helical" evidence="7">
    <location>
        <begin position="418"/>
        <end position="443"/>
    </location>
</feature>
<comment type="subcellular location">
    <subcellularLocation>
        <location evidence="1">Cell inner membrane</location>
        <topology evidence="1">Multi-pass membrane protein</topology>
    </subcellularLocation>
</comment>
<dbReference type="RefSeq" id="WP_284204302.1">
    <property type="nucleotide sequence ID" value="NZ_BSPQ01000010.1"/>
</dbReference>
<sequence length="466" mass="52291">MKAAVDLHKEPIKALIFKMTAPMMLSGFVTTSYGFVDMIFASRLGSVEVAAIAFVAPLFMMLQALSMGMIRGGVSIAATLLGQKENEEASAYATQLRFIILLLSILFSIPGFFLLPTILSSVGLSDELYEQSVIYSRILFLSIPLRLMFQLYISFFKSQGKMKIISAVSIFGIFCNAIMNAIFIYLFDFEIDGLAYATLLTAAIQISIVYYFYKKEQHEFEPNWRTPARFSKVKIWKRLLTVGLPLSLSQASSQFGFVVLNIFIVQYGHQAVAAFAIGNRIHSLLFSPAKEIGSGLIPLIAQNWGRGSIERVRETIKLGIIYSVVFGFAAALIIQVIKYPIAKFLTEDDPVTYQNVINYVSLVGWTVIAWSIFHTLQGIFNSFQKTLFSLAIDVVRLWGLRIPGILLFYQFLPSVEEYGIWYTMFFSNTITALFAIVYFVMIIPPMLKKEVAMTQAVPEGDKKILA</sequence>
<evidence type="ECO:0000313" key="8">
    <source>
        <dbReference type="EMBL" id="GLS91177.1"/>
    </source>
</evidence>
<evidence type="ECO:0000256" key="7">
    <source>
        <dbReference type="SAM" id="Phobius"/>
    </source>
</evidence>
<dbReference type="PANTHER" id="PTHR43549:SF2">
    <property type="entry name" value="MULTIDRUG RESISTANCE PROTEIN NORM-RELATED"/>
    <property type="match status" value="1"/>
</dbReference>
<accession>A0ABQ6E157</accession>
<keyword evidence="3" id="KW-1003">Cell membrane</keyword>
<comment type="caution">
    <text evidence="8">The sequence shown here is derived from an EMBL/GenBank/DDBJ whole genome shotgun (WGS) entry which is preliminary data.</text>
</comment>
<protein>
    <submittedName>
        <fullName evidence="8">MATE family efflux transporter</fullName>
    </submittedName>
</protein>
<dbReference type="EMBL" id="BSPQ01000010">
    <property type="protein sequence ID" value="GLS91177.1"/>
    <property type="molecule type" value="Genomic_DNA"/>
</dbReference>
<dbReference type="PIRSF" id="PIRSF006603">
    <property type="entry name" value="DinF"/>
    <property type="match status" value="1"/>
</dbReference>
<evidence type="ECO:0000313" key="9">
    <source>
        <dbReference type="Proteomes" id="UP001157353"/>
    </source>
</evidence>
<evidence type="ECO:0000256" key="2">
    <source>
        <dbReference type="ARBA" id="ARBA00022448"/>
    </source>
</evidence>
<feature type="transmembrane region" description="Helical" evidence="7">
    <location>
        <begin position="165"/>
        <end position="187"/>
    </location>
</feature>
<reference evidence="9" key="1">
    <citation type="journal article" date="2019" name="Int. J. Syst. Evol. Microbiol.">
        <title>The Global Catalogue of Microorganisms (GCM) 10K type strain sequencing project: providing services to taxonomists for standard genome sequencing and annotation.</title>
        <authorList>
            <consortium name="The Broad Institute Genomics Platform"/>
            <consortium name="The Broad Institute Genome Sequencing Center for Infectious Disease"/>
            <person name="Wu L."/>
            <person name="Ma J."/>
        </authorList>
    </citation>
    <scope>NUCLEOTIDE SEQUENCE [LARGE SCALE GENOMIC DNA]</scope>
    <source>
        <strain evidence="9">NBRC 103166</strain>
    </source>
</reference>
<gene>
    <name evidence="8" type="ORF">GCM10007916_22460</name>
</gene>
<keyword evidence="4 7" id="KW-0812">Transmembrane</keyword>
<evidence type="ECO:0000256" key="6">
    <source>
        <dbReference type="ARBA" id="ARBA00023136"/>
    </source>
</evidence>
<dbReference type="Proteomes" id="UP001157353">
    <property type="component" value="Unassembled WGS sequence"/>
</dbReference>